<proteinExistence type="predicted"/>
<dbReference type="Proteomes" id="UP000824209">
    <property type="component" value="Unassembled WGS sequence"/>
</dbReference>
<evidence type="ECO:0000313" key="2">
    <source>
        <dbReference type="Proteomes" id="UP000824209"/>
    </source>
</evidence>
<accession>A0A9D2M252</accession>
<dbReference type="SMART" id="SM00671">
    <property type="entry name" value="SEL1"/>
    <property type="match status" value="4"/>
</dbReference>
<comment type="caution">
    <text evidence="1">The sequence shown here is derived from an EMBL/GenBank/DDBJ whole genome shotgun (WGS) entry which is preliminary data.</text>
</comment>
<dbReference type="AlphaFoldDB" id="A0A9D2M252"/>
<reference evidence="1" key="2">
    <citation type="submission" date="2021-04" db="EMBL/GenBank/DDBJ databases">
        <authorList>
            <person name="Gilroy R."/>
        </authorList>
    </citation>
    <scope>NUCLEOTIDE SEQUENCE</scope>
    <source>
        <strain evidence="1">ChiBcec8-14828</strain>
    </source>
</reference>
<dbReference type="PANTHER" id="PTHR11102:SF160">
    <property type="entry name" value="ERAD-ASSOCIATED E3 UBIQUITIN-PROTEIN LIGASE COMPONENT HRD3"/>
    <property type="match status" value="1"/>
</dbReference>
<gene>
    <name evidence="1" type="ORF">H9943_06505</name>
</gene>
<dbReference type="InterPro" id="IPR011990">
    <property type="entry name" value="TPR-like_helical_dom_sf"/>
</dbReference>
<dbReference type="Gene3D" id="1.25.40.10">
    <property type="entry name" value="Tetratricopeptide repeat domain"/>
    <property type="match status" value="3"/>
</dbReference>
<dbReference type="SUPFAM" id="SSF81901">
    <property type="entry name" value="HCP-like"/>
    <property type="match status" value="2"/>
</dbReference>
<evidence type="ECO:0000313" key="1">
    <source>
        <dbReference type="EMBL" id="HJB40031.1"/>
    </source>
</evidence>
<dbReference type="InterPro" id="IPR050767">
    <property type="entry name" value="Sel1_AlgK"/>
</dbReference>
<organism evidence="1 2">
    <name type="scientific">Candidatus Ruthenibacterium avium</name>
    <dbReference type="NCBI Taxonomy" id="2838751"/>
    <lineage>
        <taxon>Bacteria</taxon>
        <taxon>Bacillati</taxon>
        <taxon>Bacillota</taxon>
        <taxon>Clostridia</taxon>
        <taxon>Eubacteriales</taxon>
        <taxon>Oscillospiraceae</taxon>
        <taxon>Ruthenibacterium</taxon>
    </lineage>
</organism>
<dbReference type="PANTHER" id="PTHR11102">
    <property type="entry name" value="SEL-1-LIKE PROTEIN"/>
    <property type="match status" value="1"/>
</dbReference>
<reference evidence="1" key="1">
    <citation type="journal article" date="2021" name="PeerJ">
        <title>Extensive microbial diversity within the chicken gut microbiome revealed by metagenomics and culture.</title>
        <authorList>
            <person name="Gilroy R."/>
            <person name="Ravi A."/>
            <person name="Getino M."/>
            <person name="Pursley I."/>
            <person name="Horton D.L."/>
            <person name="Alikhan N.F."/>
            <person name="Baker D."/>
            <person name="Gharbi K."/>
            <person name="Hall N."/>
            <person name="Watson M."/>
            <person name="Adriaenssens E.M."/>
            <person name="Foster-Nyarko E."/>
            <person name="Jarju S."/>
            <person name="Secka A."/>
            <person name="Antonio M."/>
            <person name="Oren A."/>
            <person name="Chaudhuri R.R."/>
            <person name="La Ragione R."/>
            <person name="Hildebrand F."/>
            <person name="Pallen M.J."/>
        </authorList>
    </citation>
    <scope>NUCLEOTIDE SEQUENCE</scope>
    <source>
        <strain evidence="1">ChiBcec8-14828</strain>
    </source>
</reference>
<protein>
    <submittedName>
        <fullName evidence="1">Sel1 repeat family protein</fullName>
    </submittedName>
</protein>
<dbReference type="Pfam" id="PF08238">
    <property type="entry name" value="Sel1"/>
    <property type="match status" value="8"/>
</dbReference>
<name>A0A9D2M252_9FIRM</name>
<sequence length="420" mass="47197">MLQVNLFFSDAVEKALNDIYYNVRTGRGKEGFELLEKASAAGDGDASCVLARCLSGAQYVWEGHGFPVDHERALALLKLSIRQESALGVLMTLRSGELTPELESTMPFESLMQAFQIVSQKAQMGDPLCQYALGNVYFWGDYLRIENKSEQSFSTKEAYQAYLKEQTEKCEQWFWQAFMGGVHFAGNNLHSFYENGKPGLVDPQPEKADNIWKTGAECGYPIHQFVYAEELQKAGSLKEAIEWYKKSAVGGEEGAWFRVGGIYETGGEELPADPNMAAECYSNELKMKFHLDCAVALIKLAYQVRIPHIDSAALFQWAHEAYEQGAKEVQPYLVYAYLKGAGTTVSFEKAYELFSQLHPEQRDCKMMYAGALMYLNGTGVEQDVKKGIEYLKQAGDYPPAVQELACYKRTLLGKWVRKAD</sequence>
<dbReference type="InterPro" id="IPR006597">
    <property type="entry name" value="Sel1-like"/>
</dbReference>
<dbReference type="EMBL" id="DWYA01000056">
    <property type="protein sequence ID" value="HJB40031.1"/>
    <property type="molecule type" value="Genomic_DNA"/>
</dbReference>